<organism evidence="1 2">
    <name type="scientific">Colletotrichum noveboracense</name>
    <dbReference type="NCBI Taxonomy" id="2664923"/>
    <lineage>
        <taxon>Eukaryota</taxon>
        <taxon>Fungi</taxon>
        <taxon>Dikarya</taxon>
        <taxon>Ascomycota</taxon>
        <taxon>Pezizomycotina</taxon>
        <taxon>Sordariomycetes</taxon>
        <taxon>Hypocreomycetidae</taxon>
        <taxon>Glomerellales</taxon>
        <taxon>Glomerellaceae</taxon>
        <taxon>Colletotrichum</taxon>
        <taxon>Colletotrichum gloeosporioides species complex</taxon>
    </lineage>
</organism>
<accession>A0A9W4RYB1</accession>
<comment type="caution">
    <text evidence="1">The sequence shown here is derived from an EMBL/GenBank/DDBJ whole genome shotgun (WGS) entry which is preliminary data.</text>
</comment>
<gene>
    <name evidence="1" type="ORF">CGXH109_LOCUS98254</name>
</gene>
<reference evidence="1" key="1">
    <citation type="submission" date="2022-08" db="EMBL/GenBank/DDBJ databases">
        <authorList>
            <person name="Giroux E."/>
            <person name="Giroux E."/>
        </authorList>
    </citation>
    <scope>NUCLEOTIDE SEQUENCE</scope>
    <source>
        <strain evidence="1">H1091258</strain>
    </source>
</reference>
<keyword evidence="2" id="KW-1185">Reference proteome</keyword>
<feature type="non-terminal residue" evidence="1">
    <location>
        <position position="198"/>
    </location>
</feature>
<dbReference type="AlphaFoldDB" id="A0A9W4RYB1"/>
<proteinExistence type="predicted"/>
<feature type="non-terminal residue" evidence="1">
    <location>
        <position position="1"/>
    </location>
</feature>
<dbReference type="EMBL" id="CAMGZC010000908">
    <property type="protein sequence ID" value="CAI0650648.1"/>
    <property type="molecule type" value="Genomic_DNA"/>
</dbReference>
<evidence type="ECO:0000313" key="1">
    <source>
        <dbReference type="EMBL" id="CAI0650648.1"/>
    </source>
</evidence>
<name>A0A9W4RYB1_9PEZI</name>
<sequence>DKTLFCPPYTGQTWHPSPKRSRPQRPQKLLNTTATEKEQRLKVSPFRAVGTTFIFGNPAKCKLLTIYRAKPLDQIPKRDASSWEAVEVAYFTGQVDLARLYNAGFPQHQITQLHQGRQIADLHLVPLHGSHSSKFQEAHFTVQWAFGSCLPTAGVGASPATTQRSVLINFFLHVIPETHPTSRTLILTTDRMFEDCPR</sequence>
<dbReference type="Proteomes" id="UP001152533">
    <property type="component" value="Unassembled WGS sequence"/>
</dbReference>
<evidence type="ECO:0000313" key="2">
    <source>
        <dbReference type="Proteomes" id="UP001152533"/>
    </source>
</evidence>
<protein>
    <submittedName>
        <fullName evidence="1">Uncharacterized protein</fullName>
    </submittedName>
</protein>